<dbReference type="SUPFAM" id="SSF52091">
    <property type="entry name" value="SpoIIaa-like"/>
    <property type="match status" value="1"/>
</dbReference>
<dbReference type="AlphaFoldDB" id="A0A0U0WC36"/>
<dbReference type="RefSeq" id="WP_085180908.1">
    <property type="nucleotide sequence ID" value="NZ_CSTD01000003.1"/>
</dbReference>
<dbReference type="OrthoDB" id="4729899at2"/>
<dbReference type="Proteomes" id="UP000198875">
    <property type="component" value="Unassembled WGS sequence"/>
</dbReference>
<accession>A0A0U0WC36</accession>
<dbReference type="InterPro" id="IPR021866">
    <property type="entry name" value="SpoIIAA-like"/>
</dbReference>
<evidence type="ECO:0000313" key="1">
    <source>
        <dbReference type="EMBL" id="CPR12164.1"/>
    </source>
</evidence>
<dbReference type="EMBL" id="CSTD01000003">
    <property type="protein sequence ID" value="CPR12164.1"/>
    <property type="molecule type" value="Genomic_DNA"/>
</dbReference>
<evidence type="ECO:0008006" key="3">
    <source>
        <dbReference type="Google" id="ProtNLM"/>
    </source>
</evidence>
<organism evidence="1 2">
    <name type="scientific">Mycobacterium bohemicum DSM 44277</name>
    <dbReference type="NCBI Taxonomy" id="1236609"/>
    <lineage>
        <taxon>Bacteria</taxon>
        <taxon>Bacillati</taxon>
        <taxon>Actinomycetota</taxon>
        <taxon>Actinomycetes</taxon>
        <taxon>Mycobacteriales</taxon>
        <taxon>Mycobacteriaceae</taxon>
        <taxon>Mycobacterium</taxon>
    </lineage>
</organism>
<dbReference type="InterPro" id="IPR038396">
    <property type="entry name" value="SpoIIAA-like_sf"/>
</dbReference>
<dbReference type="InterPro" id="IPR036513">
    <property type="entry name" value="STAS_dom_sf"/>
</dbReference>
<reference evidence="1 2" key="1">
    <citation type="submission" date="2015-03" db="EMBL/GenBank/DDBJ databases">
        <authorList>
            <person name="Murphy D."/>
        </authorList>
    </citation>
    <scope>NUCLEOTIDE SEQUENCE [LARGE SCALE GENOMIC DNA]</scope>
    <source>
        <strain evidence="1 2">DSM 44277</strain>
    </source>
</reference>
<proteinExistence type="predicted"/>
<dbReference type="Pfam" id="PF11964">
    <property type="entry name" value="SpoIIAA-like"/>
    <property type="match status" value="1"/>
</dbReference>
<gene>
    <name evidence="1" type="ORF">BN971_03458</name>
</gene>
<dbReference type="Gene3D" id="3.40.50.10600">
    <property type="entry name" value="SpoIIaa-like domains"/>
    <property type="match status" value="1"/>
</dbReference>
<name>A0A0U0WC36_MYCBE</name>
<protein>
    <recommendedName>
        <fullName evidence="3">STAS/SEC14 domain-containing protein</fullName>
    </recommendedName>
</protein>
<sequence>MIELLTDMPPGVTGIRVSGRLRGDELRDIKPTVEEMLKTGEIRIVEVIASDYEGFGPGGLIEDLKLGFGTVMPHHSAFRRIAVVSDKDWVAHVLHALAWMIPGEIATFGLDDLERAKQWAAG</sequence>
<evidence type="ECO:0000313" key="2">
    <source>
        <dbReference type="Proteomes" id="UP000198875"/>
    </source>
</evidence>